<accession>A0ABS5E8K8</accession>
<feature type="non-terminal residue" evidence="2">
    <location>
        <position position="1"/>
    </location>
</feature>
<sequence length="78" mass="8658">NAANISLPIHQSSIVKELIFTAAQHPKKGTTASVKALISTSHITVKQPSHNTYTHQKPNQNLNTKTLSPKYIRKTKQK</sequence>
<keyword evidence="3" id="KW-1185">Reference proteome</keyword>
<protein>
    <submittedName>
        <fullName evidence="2">Uncharacterized protein</fullName>
    </submittedName>
</protein>
<proteinExistence type="predicted"/>
<evidence type="ECO:0000313" key="3">
    <source>
        <dbReference type="Proteomes" id="UP000677812"/>
    </source>
</evidence>
<feature type="compositionally biased region" description="Polar residues" evidence="1">
    <location>
        <begin position="47"/>
        <end position="67"/>
    </location>
</feature>
<evidence type="ECO:0000313" key="2">
    <source>
        <dbReference type="EMBL" id="MBR0559838.1"/>
    </source>
</evidence>
<dbReference type="EMBL" id="JAGRQH010000004">
    <property type="protein sequence ID" value="MBR0559838.1"/>
    <property type="molecule type" value="Genomic_DNA"/>
</dbReference>
<gene>
    <name evidence="2" type="ORF">KB213_07205</name>
</gene>
<evidence type="ECO:0000256" key="1">
    <source>
        <dbReference type="SAM" id="MobiDB-lite"/>
    </source>
</evidence>
<dbReference type="RefSeq" id="WP_211681718.1">
    <property type="nucleotide sequence ID" value="NZ_JAGRQH010000004.1"/>
</dbReference>
<name>A0ABS5E8K8_9PROT</name>
<feature type="region of interest" description="Disordered" evidence="1">
    <location>
        <begin position="47"/>
        <end position="78"/>
    </location>
</feature>
<organism evidence="2 3">
    <name type="scientific">Neokomagataea anthophila</name>
    <dbReference type="NCBI Taxonomy" id="2826925"/>
    <lineage>
        <taxon>Bacteria</taxon>
        <taxon>Pseudomonadati</taxon>
        <taxon>Pseudomonadota</taxon>
        <taxon>Alphaproteobacteria</taxon>
        <taxon>Acetobacterales</taxon>
        <taxon>Acetobacteraceae</taxon>
        <taxon>Neokomagataea</taxon>
    </lineage>
</organism>
<comment type="caution">
    <text evidence="2">The sequence shown here is derived from an EMBL/GenBank/DDBJ whole genome shotgun (WGS) entry which is preliminary data.</text>
</comment>
<reference evidence="2 3" key="1">
    <citation type="submission" date="2021-04" db="EMBL/GenBank/DDBJ databases">
        <title>The complete genome sequence of Neokomagataea sp. TBRC 2177.</title>
        <authorList>
            <person name="Charoenyingcharoen P."/>
            <person name="Yukphan P."/>
        </authorList>
    </citation>
    <scope>NUCLEOTIDE SEQUENCE [LARGE SCALE GENOMIC DNA]</scope>
    <source>
        <strain evidence="2 3">TBRC 2177</strain>
    </source>
</reference>
<dbReference type="Proteomes" id="UP000677812">
    <property type="component" value="Unassembled WGS sequence"/>
</dbReference>